<protein>
    <recommendedName>
        <fullName evidence="3">histidine kinase</fullName>
        <ecNumber evidence="3">2.7.13.3</ecNumber>
    </recommendedName>
</protein>
<evidence type="ECO:0000259" key="16">
    <source>
        <dbReference type="PROSITE" id="PS50109"/>
    </source>
</evidence>
<dbReference type="PANTHER" id="PTHR44936">
    <property type="entry name" value="SENSOR PROTEIN CREC"/>
    <property type="match status" value="1"/>
</dbReference>
<evidence type="ECO:0000256" key="10">
    <source>
        <dbReference type="ARBA" id="ARBA00022777"/>
    </source>
</evidence>
<evidence type="ECO:0000313" key="18">
    <source>
        <dbReference type="EMBL" id="MDQ0471576.1"/>
    </source>
</evidence>
<evidence type="ECO:0000256" key="12">
    <source>
        <dbReference type="ARBA" id="ARBA00022989"/>
    </source>
</evidence>
<reference evidence="18 19" key="1">
    <citation type="submission" date="2023-07" db="EMBL/GenBank/DDBJ databases">
        <title>Genomic Encyclopedia of Type Strains, Phase IV (KMG-IV): sequencing the most valuable type-strain genomes for metagenomic binning, comparative biology and taxonomic classification.</title>
        <authorList>
            <person name="Goeker M."/>
        </authorList>
    </citation>
    <scope>NUCLEOTIDE SEQUENCE [LARGE SCALE GENOMIC DNA]</scope>
    <source>
        <strain evidence="18 19">DSM 19619</strain>
    </source>
</reference>
<dbReference type="InterPro" id="IPR003594">
    <property type="entry name" value="HATPase_dom"/>
</dbReference>
<feature type="transmembrane region" description="Helical" evidence="15">
    <location>
        <begin position="163"/>
        <end position="181"/>
    </location>
</feature>
<keyword evidence="4" id="KW-1003">Cell membrane</keyword>
<evidence type="ECO:0000259" key="17">
    <source>
        <dbReference type="PROSITE" id="PS50885"/>
    </source>
</evidence>
<keyword evidence="7" id="KW-0808">Transferase</keyword>
<accession>A0ABU0JBC5</accession>
<keyword evidence="9" id="KW-0547">Nucleotide-binding</keyword>
<dbReference type="SUPFAM" id="SSF47384">
    <property type="entry name" value="Homodimeric domain of signal transducing histidine kinase"/>
    <property type="match status" value="1"/>
</dbReference>
<dbReference type="InterPro" id="IPR036890">
    <property type="entry name" value="HATPase_C_sf"/>
</dbReference>
<keyword evidence="12 15" id="KW-1133">Transmembrane helix</keyword>
<dbReference type="PANTHER" id="PTHR44936:SF5">
    <property type="entry name" value="SENSOR HISTIDINE KINASE ENVZ"/>
    <property type="match status" value="1"/>
</dbReference>
<dbReference type="RefSeq" id="WP_307276969.1">
    <property type="nucleotide sequence ID" value="NZ_JAUSVX010000009.1"/>
</dbReference>
<evidence type="ECO:0000256" key="9">
    <source>
        <dbReference type="ARBA" id="ARBA00022741"/>
    </source>
</evidence>
<evidence type="ECO:0000256" key="2">
    <source>
        <dbReference type="ARBA" id="ARBA00004429"/>
    </source>
</evidence>
<evidence type="ECO:0000256" key="4">
    <source>
        <dbReference type="ARBA" id="ARBA00022475"/>
    </source>
</evidence>
<evidence type="ECO:0000256" key="8">
    <source>
        <dbReference type="ARBA" id="ARBA00022692"/>
    </source>
</evidence>
<evidence type="ECO:0000256" key="15">
    <source>
        <dbReference type="SAM" id="Phobius"/>
    </source>
</evidence>
<comment type="catalytic activity">
    <reaction evidence="1">
        <text>ATP + protein L-histidine = ADP + protein N-phospho-L-histidine.</text>
        <dbReference type="EC" id="2.7.13.3"/>
    </reaction>
</comment>
<keyword evidence="6" id="KW-0597">Phosphoprotein</keyword>
<keyword evidence="10 18" id="KW-0418">Kinase</keyword>
<gene>
    <name evidence="18" type="ORF">QO011_004601</name>
</gene>
<dbReference type="SMART" id="SM00388">
    <property type="entry name" value="HisKA"/>
    <property type="match status" value="1"/>
</dbReference>
<dbReference type="Pfam" id="PF00672">
    <property type="entry name" value="HAMP"/>
    <property type="match status" value="1"/>
</dbReference>
<feature type="domain" description="HAMP" evidence="17">
    <location>
        <begin position="182"/>
        <end position="235"/>
    </location>
</feature>
<evidence type="ECO:0000256" key="13">
    <source>
        <dbReference type="ARBA" id="ARBA00023012"/>
    </source>
</evidence>
<dbReference type="InterPro" id="IPR003660">
    <property type="entry name" value="HAMP_dom"/>
</dbReference>
<evidence type="ECO:0000256" key="7">
    <source>
        <dbReference type="ARBA" id="ARBA00022679"/>
    </source>
</evidence>
<keyword evidence="8 15" id="KW-0812">Transmembrane</keyword>
<dbReference type="Pfam" id="PF02518">
    <property type="entry name" value="HATPase_c"/>
    <property type="match status" value="1"/>
</dbReference>
<proteinExistence type="predicted"/>
<dbReference type="SMART" id="SM00387">
    <property type="entry name" value="HATPase_c"/>
    <property type="match status" value="1"/>
</dbReference>
<evidence type="ECO:0000256" key="14">
    <source>
        <dbReference type="ARBA" id="ARBA00023136"/>
    </source>
</evidence>
<evidence type="ECO:0000256" key="5">
    <source>
        <dbReference type="ARBA" id="ARBA00022519"/>
    </source>
</evidence>
<dbReference type="InterPro" id="IPR005467">
    <property type="entry name" value="His_kinase_dom"/>
</dbReference>
<evidence type="ECO:0000313" key="19">
    <source>
        <dbReference type="Proteomes" id="UP001242480"/>
    </source>
</evidence>
<evidence type="ECO:0000256" key="1">
    <source>
        <dbReference type="ARBA" id="ARBA00000085"/>
    </source>
</evidence>
<dbReference type="EC" id="2.7.13.3" evidence="3"/>
<comment type="subcellular location">
    <subcellularLocation>
        <location evidence="2">Cell inner membrane</location>
        <topology evidence="2">Multi-pass membrane protein</topology>
    </subcellularLocation>
</comment>
<dbReference type="InterPro" id="IPR004358">
    <property type="entry name" value="Sig_transdc_His_kin-like_C"/>
</dbReference>
<feature type="transmembrane region" description="Helical" evidence="15">
    <location>
        <begin position="12"/>
        <end position="39"/>
    </location>
</feature>
<organism evidence="18 19">
    <name type="scientific">Labrys wisconsinensis</name>
    <dbReference type="NCBI Taxonomy" id="425677"/>
    <lineage>
        <taxon>Bacteria</taxon>
        <taxon>Pseudomonadati</taxon>
        <taxon>Pseudomonadota</taxon>
        <taxon>Alphaproteobacteria</taxon>
        <taxon>Hyphomicrobiales</taxon>
        <taxon>Xanthobacteraceae</taxon>
        <taxon>Labrys</taxon>
    </lineage>
</organism>
<dbReference type="PRINTS" id="PR00344">
    <property type="entry name" value="BCTRLSENSOR"/>
</dbReference>
<dbReference type="SUPFAM" id="SSF55874">
    <property type="entry name" value="ATPase domain of HSP90 chaperone/DNA topoisomerase II/histidine kinase"/>
    <property type="match status" value="1"/>
</dbReference>
<keyword evidence="11" id="KW-0067">ATP-binding</keyword>
<evidence type="ECO:0000256" key="6">
    <source>
        <dbReference type="ARBA" id="ARBA00022553"/>
    </source>
</evidence>
<dbReference type="InterPro" id="IPR036097">
    <property type="entry name" value="HisK_dim/P_sf"/>
</dbReference>
<feature type="domain" description="Histidine kinase" evidence="16">
    <location>
        <begin position="243"/>
        <end position="442"/>
    </location>
</feature>
<dbReference type="GO" id="GO:0016301">
    <property type="term" value="F:kinase activity"/>
    <property type="evidence" value="ECO:0007669"/>
    <property type="project" value="UniProtKB-KW"/>
</dbReference>
<dbReference type="Gene3D" id="3.30.565.10">
    <property type="entry name" value="Histidine kinase-like ATPase, C-terminal domain"/>
    <property type="match status" value="1"/>
</dbReference>
<dbReference type="PROSITE" id="PS50109">
    <property type="entry name" value="HIS_KIN"/>
    <property type="match status" value="1"/>
</dbReference>
<dbReference type="InterPro" id="IPR050980">
    <property type="entry name" value="2C_sensor_his_kinase"/>
</dbReference>
<keyword evidence="19" id="KW-1185">Reference proteome</keyword>
<comment type="caution">
    <text evidence="18">The sequence shown here is derived from an EMBL/GenBank/DDBJ whole genome shotgun (WGS) entry which is preliminary data.</text>
</comment>
<dbReference type="InterPro" id="IPR003661">
    <property type="entry name" value="HisK_dim/P_dom"/>
</dbReference>
<dbReference type="CDD" id="cd00075">
    <property type="entry name" value="HATPase"/>
    <property type="match status" value="1"/>
</dbReference>
<evidence type="ECO:0000256" key="3">
    <source>
        <dbReference type="ARBA" id="ARBA00012438"/>
    </source>
</evidence>
<dbReference type="Gene3D" id="1.10.287.130">
    <property type="match status" value="1"/>
</dbReference>
<keyword evidence="13" id="KW-0902">Two-component regulatory system</keyword>
<dbReference type="CDD" id="cd00082">
    <property type="entry name" value="HisKA"/>
    <property type="match status" value="1"/>
</dbReference>
<dbReference type="PROSITE" id="PS50885">
    <property type="entry name" value="HAMP"/>
    <property type="match status" value="1"/>
</dbReference>
<dbReference type="SMART" id="SM00304">
    <property type="entry name" value="HAMP"/>
    <property type="match status" value="1"/>
</dbReference>
<evidence type="ECO:0000256" key="11">
    <source>
        <dbReference type="ARBA" id="ARBA00022840"/>
    </source>
</evidence>
<dbReference type="EMBL" id="JAUSVX010000009">
    <property type="protein sequence ID" value="MDQ0471576.1"/>
    <property type="molecule type" value="Genomic_DNA"/>
</dbReference>
<keyword evidence="14 15" id="KW-0472">Membrane</keyword>
<sequence length="445" mass="48191">MRLAERLVPRSITTQITGLVAVSVLLGMIVTVAIVVLLYGTTPPDDSPPAVASRIVRITQFVKAAKTPAEADIVLTAVRNAGVRVDQVALSELEPLPGGAGWPWWTWPLLQQVRSAPGVEILDRRYPAGPAQQLVVRRDAGHALVFDAATDASPWRLFLTPTALILTIVLIFVLLLSIYAVRWIIAPLAAVAAAAQSFGRSPQDVQPIAGGGPREIAQVADALNEMRTRIGALLDDRTRMLAAIGHDLRTPLTRLRLRSERVHQDKLREGMLADLANVERMLDETLDYLREDGRSEALSRVDLPSLLQTICSQFVDVGHAVAYRGPGKLVWTVQPRALTRAVTNIVENGVKHAGTVTATLRGRADRIEIEVADDGPGIPAELRERVFEPFFKADAARTQDGGGFGLGLSIARDIVQRHGGTISLANRDPRGLKVRIHLPAGAGRD</sequence>
<keyword evidence="5" id="KW-0997">Cell inner membrane</keyword>
<dbReference type="Proteomes" id="UP001242480">
    <property type="component" value="Unassembled WGS sequence"/>
</dbReference>
<name>A0ABU0JBC5_9HYPH</name>